<evidence type="ECO:0000313" key="2">
    <source>
        <dbReference type="Proteomes" id="UP001178148"/>
    </source>
</evidence>
<dbReference type="AlphaFoldDB" id="A0AA90SS74"/>
<accession>A0AA90SS74</accession>
<keyword evidence="2" id="KW-1185">Reference proteome</keyword>
<protein>
    <submittedName>
        <fullName evidence="1">Uncharacterized protein</fullName>
    </submittedName>
</protein>
<sequence>MKPTGKITIVQRSRCINNFVEHQGNKVVIIANGDEIFLNQKDEKRLSQLDQVIAG</sequence>
<name>A0AA90SS74_9GAMM</name>
<evidence type="ECO:0000313" key="1">
    <source>
        <dbReference type="EMBL" id="MDP0588119.1"/>
    </source>
</evidence>
<gene>
    <name evidence="1" type="ORF">QS748_02485</name>
</gene>
<reference evidence="1 2" key="1">
    <citation type="journal article" date="2023" name="bioRxiv">
        <title>An intranuclear bacterial parasite of deep-sea mussels expresses apoptosis inhibitors acquired from its host.</title>
        <authorList>
            <person name="Gonzalez Porras M.A."/>
            <person name="Assie A."/>
            <person name="Tietjen M."/>
            <person name="Violette M."/>
            <person name="Kleiner M."/>
            <person name="Gruber-Vodicka H."/>
            <person name="Dubilier N."/>
            <person name="Leisch N."/>
        </authorList>
    </citation>
    <scope>NUCLEOTIDE SEQUENCE [LARGE SCALE GENOMIC DNA]</scope>
    <source>
        <strain evidence="1">IAP13</strain>
    </source>
</reference>
<organism evidence="1 2">
    <name type="scientific">Candidatus Endonucleibacter bathymodioli</name>
    <dbReference type="NCBI Taxonomy" id="539814"/>
    <lineage>
        <taxon>Bacteria</taxon>
        <taxon>Pseudomonadati</taxon>
        <taxon>Pseudomonadota</taxon>
        <taxon>Gammaproteobacteria</taxon>
        <taxon>Oceanospirillales</taxon>
        <taxon>Endozoicomonadaceae</taxon>
        <taxon>Candidatus Endonucleibacter</taxon>
    </lineage>
</organism>
<proteinExistence type="predicted"/>
<dbReference type="Proteomes" id="UP001178148">
    <property type="component" value="Unassembled WGS sequence"/>
</dbReference>
<comment type="caution">
    <text evidence="1">The sequence shown here is derived from an EMBL/GenBank/DDBJ whole genome shotgun (WGS) entry which is preliminary data.</text>
</comment>
<dbReference type="EMBL" id="JASXSV010000003">
    <property type="protein sequence ID" value="MDP0588119.1"/>
    <property type="molecule type" value="Genomic_DNA"/>
</dbReference>